<dbReference type="Pfam" id="PF02672">
    <property type="entry name" value="CP12"/>
    <property type="match status" value="1"/>
</dbReference>
<dbReference type="EMBL" id="MN739457">
    <property type="protein sequence ID" value="QHT05589.1"/>
    <property type="molecule type" value="Genomic_DNA"/>
</dbReference>
<name>A0A6C0CPE8_9ZZZZ</name>
<sequence>MVVCVYSCNDVYKYKLAKTRENVLNGLYEKPFVEKPKKKFDNPRLRFRFREAIKEAHEICDSTKNSYECELAWHEVDELDDAMMRQGLKD</sequence>
<accession>A0A6C0CPE8</accession>
<proteinExistence type="predicted"/>
<reference evidence="1" key="1">
    <citation type="journal article" date="2020" name="Nature">
        <title>Giant virus diversity and host interactions through global metagenomics.</title>
        <authorList>
            <person name="Schulz F."/>
            <person name="Roux S."/>
            <person name="Paez-Espino D."/>
            <person name="Jungbluth S."/>
            <person name="Walsh D.A."/>
            <person name="Denef V.J."/>
            <person name="McMahon K.D."/>
            <person name="Konstantinidis K.T."/>
            <person name="Eloe-Fadrosh E.A."/>
            <person name="Kyrpides N.C."/>
            <person name="Woyke T."/>
        </authorList>
    </citation>
    <scope>NUCLEOTIDE SEQUENCE</scope>
    <source>
        <strain evidence="1">GVMAG-M-3300021389-45</strain>
    </source>
</reference>
<protein>
    <submittedName>
        <fullName evidence="1">Uncharacterized protein</fullName>
    </submittedName>
</protein>
<dbReference type="AlphaFoldDB" id="A0A6C0CPE8"/>
<evidence type="ECO:0000313" key="1">
    <source>
        <dbReference type="EMBL" id="QHT05589.1"/>
    </source>
</evidence>
<organism evidence="1">
    <name type="scientific">viral metagenome</name>
    <dbReference type="NCBI Taxonomy" id="1070528"/>
    <lineage>
        <taxon>unclassified sequences</taxon>
        <taxon>metagenomes</taxon>
        <taxon>organismal metagenomes</taxon>
    </lineage>
</organism>